<dbReference type="EMBL" id="FYAH01000002">
    <property type="protein sequence ID" value="SMY16101.1"/>
    <property type="molecule type" value="Genomic_DNA"/>
</dbReference>
<reference evidence="3" key="1">
    <citation type="submission" date="2017-06" db="EMBL/GenBank/DDBJ databases">
        <authorList>
            <person name="Rodrigo-Torres L."/>
            <person name="Arahal R. D."/>
            <person name="Lucena T."/>
        </authorList>
    </citation>
    <scope>NUCLEOTIDE SEQUENCE [LARGE SCALE GENOMIC DNA]</scope>
    <source>
        <strain evidence="3">type strain: CECT 9192</strain>
    </source>
</reference>
<name>A0A1Y6KVG0_9GAMM</name>
<feature type="transmembrane region" description="Helical" evidence="1">
    <location>
        <begin position="15"/>
        <end position="32"/>
    </location>
</feature>
<accession>A0A1Y6KVG0</accession>
<sequence>MENLTPDQLQFISDALYWGLGVVCLGLGAIFGSQR</sequence>
<keyword evidence="3" id="KW-1185">Reference proteome</keyword>
<keyword evidence="1" id="KW-0812">Transmembrane</keyword>
<evidence type="ECO:0000256" key="1">
    <source>
        <dbReference type="SAM" id="Phobius"/>
    </source>
</evidence>
<dbReference type="AlphaFoldDB" id="A0A1Y6KVG0"/>
<evidence type="ECO:0000313" key="3">
    <source>
        <dbReference type="Proteomes" id="UP000196485"/>
    </source>
</evidence>
<protein>
    <submittedName>
        <fullName evidence="2">Uncharacterized protein</fullName>
    </submittedName>
</protein>
<gene>
    <name evidence="2" type="ORF">PAQU9191_01332</name>
</gene>
<organism evidence="2 3">
    <name type="scientific">Photobacterium aquimaris</name>
    <dbReference type="NCBI Taxonomy" id="512643"/>
    <lineage>
        <taxon>Bacteria</taxon>
        <taxon>Pseudomonadati</taxon>
        <taxon>Pseudomonadota</taxon>
        <taxon>Gammaproteobacteria</taxon>
        <taxon>Vibrionales</taxon>
        <taxon>Vibrionaceae</taxon>
        <taxon>Photobacterium</taxon>
    </lineage>
</organism>
<keyword evidence="1" id="KW-0472">Membrane</keyword>
<dbReference type="Proteomes" id="UP000196485">
    <property type="component" value="Unassembled WGS sequence"/>
</dbReference>
<proteinExistence type="predicted"/>
<keyword evidence="1" id="KW-1133">Transmembrane helix</keyword>
<evidence type="ECO:0000313" key="2">
    <source>
        <dbReference type="EMBL" id="SMY16101.1"/>
    </source>
</evidence>